<dbReference type="Proteomes" id="UP000244722">
    <property type="component" value="Unassembled WGS sequence"/>
</dbReference>
<protein>
    <submittedName>
        <fullName evidence="1">Uncharacterized protein</fullName>
    </submittedName>
</protein>
<gene>
    <name evidence="1" type="ORF">B9Z19DRAFT_1094723</name>
</gene>
<proteinExistence type="predicted"/>
<accession>A0A2T6ZDZ9</accession>
<name>A0A2T6ZDZ9_TUBBO</name>
<dbReference type="EMBL" id="NESQ01000361">
    <property type="protein sequence ID" value="PUU73624.1"/>
    <property type="molecule type" value="Genomic_DNA"/>
</dbReference>
<reference evidence="1 2" key="1">
    <citation type="submission" date="2017-04" db="EMBL/GenBank/DDBJ databases">
        <title>Draft genome sequence of Tuber borchii Vittad., a whitish edible truffle.</title>
        <authorList>
            <consortium name="DOE Joint Genome Institute"/>
            <person name="Murat C."/>
            <person name="Kuo A."/>
            <person name="Barry K.W."/>
            <person name="Clum A."/>
            <person name="Dockter R.B."/>
            <person name="Fauchery L."/>
            <person name="Iotti M."/>
            <person name="Kohler A."/>
            <person name="Labutti K."/>
            <person name="Lindquist E.A."/>
            <person name="Lipzen A."/>
            <person name="Ohm R.A."/>
            <person name="Wang M."/>
            <person name="Grigoriev I.V."/>
            <person name="Zambonelli A."/>
            <person name="Martin F.M."/>
        </authorList>
    </citation>
    <scope>NUCLEOTIDE SEQUENCE [LARGE SCALE GENOMIC DNA]</scope>
    <source>
        <strain evidence="1 2">Tbo3840</strain>
    </source>
</reference>
<evidence type="ECO:0000313" key="2">
    <source>
        <dbReference type="Proteomes" id="UP000244722"/>
    </source>
</evidence>
<evidence type="ECO:0000313" key="1">
    <source>
        <dbReference type="EMBL" id="PUU73624.1"/>
    </source>
</evidence>
<sequence>MRAIFKLGKENIEMKQQEAKIVAGAIYKSAFQKATYQKVVFKKAAFQKDSKGKMVQRKRAETIRGLQEMPEILCCQTSEQVDALADSWDRVIDDRNAAAHQVRGDVVVAALAYFPKDVREISTRILEDLWETPIEEWHTANPKLEDRTIQA</sequence>
<keyword evidence="2" id="KW-1185">Reference proteome</keyword>
<organism evidence="1 2">
    <name type="scientific">Tuber borchii</name>
    <name type="common">White truffle</name>
    <dbReference type="NCBI Taxonomy" id="42251"/>
    <lineage>
        <taxon>Eukaryota</taxon>
        <taxon>Fungi</taxon>
        <taxon>Dikarya</taxon>
        <taxon>Ascomycota</taxon>
        <taxon>Pezizomycotina</taxon>
        <taxon>Pezizomycetes</taxon>
        <taxon>Pezizales</taxon>
        <taxon>Tuberaceae</taxon>
        <taxon>Tuber</taxon>
    </lineage>
</organism>
<dbReference type="AlphaFoldDB" id="A0A2T6ZDZ9"/>
<comment type="caution">
    <text evidence="1">The sequence shown here is derived from an EMBL/GenBank/DDBJ whole genome shotgun (WGS) entry which is preliminary data.</text>
</comment>